<evidence type="ECO:0000259" key="1">
    <source>
        <dbReference type="PROSITE" id="PS00028"/>
    </source>
</evidence>
<protein>
    <submittedName>
        <fullName evidence="2">Zinc finger protein 37</fullName>
    </submittedName>
</protein>
<evidence type="ECO:0000313" key="2">
    <source>
        <dbReference type="EMBL" id="CDW77163.1"/>
    </source>
</evidence>
<dbReference type="AlphaFoldDB" id="A0A078A4I1"/>
<organism evidence="2 3">
    <name type="scientific">Stylonychia lemnae</name>
    <name type="common">Ciliate</name>
    <dbReference type="NCBI Taxonomy" id="5949"/>
    <lineage>
        <taxon>Eukaryota</taxon>
        <taxon>Sar</taxon>
        <taxon>Alveolata</taxon>
        <taxon>Ciliophora</taxon>
        <taxon>Intramacronucleata</taxon>
        <taxon>Spirotrichea</taxon>
        <taxon>Stichotrichia</taxon>
        <taxon>Sporadotrichida</taxon>
        <taxon>Oxytrichidae</taxon>
        <taxon>Stylonychinae</taxon>
        <taxon>Stylonychia</taxon>
    </lineage>
</organism>
<dbReference type="EMBL" id="CCKQ01005888">
    <property type="protein sequence ID" value="CDW77163.1"/>
    <property type="molecule type" value="Genomic_DNA"/>
</dbReference>
<dbReference type="OrthoDB" id="6077919at2759"/>
<keyword evidence="3" id="KW-1185">Reference proteome</keyword>
<reference evidence="2 3" key="1">
    <citation type="submission" date="2014-06" db="EMBL/GenBank/DDBJ databases">
        <authorList>
            <person name="Swart Estienne"/>
        </authorList>
    </citation>
    <scope>NUCLEOTIDE SEQUENCE [LARGE SCALE GENOMIC DNA]</scope>
    <source>
        <strain evidence="2 3">130c</strain>
    </source>
</reference>
<gene>
    <name evidence="2" type="primary">Contig2459.g2643</name>
    <name evidence="2" type="ORF">STYLEM_6133</name>
</gene>
<dbReference type="Proteomes" id="UP000039865">
    <property type="component" value="Unassembled WGS sequence"/>
</dbReference>
<dbReference type="InParanoid" id="A0A078A4I1"/>
<accession>A0A078A4I1</accession>
<dbReference type="InterPro" id="IPR013087">
    <property type="entry name" value="Znf_C2H2_type"/>
</dbReference>
<name>A0A078A4I1_STYLE</name>
<dbReference type="PROSITE" id="PS00028">
    <property type="entry name" value="ZINC_FINGER_C2H2_1"/>
    <property type="match status" value="1"/>
</dbReference>
<proteinExistence type="predicted"/>
<evidence type="ECO:0000313" key="3">
    <source>
        <dbReference type="Proteomes" id="UP000039865"/>
    </source>
</evidence>
<sequence>MDASNLLQGQVEWNCTKKQSIIKKICISANTLAVSRFLQRKEICQCIKGFIQEKNLFNANFVTRNFHLLGIVKIMKEDMQKRGILYNCRLCQASYYRNYQLVKHILKRHPNSPVKESSIRLTSGQGCQQISLILDFNKVNVNTQQIIDIKQSTNKNDALNQHQTQGLKLDYNAKKFTIQKSHSMSISDIITDSNDGTKIMPSNSKMKSMNLSEQNRSTQEQDYSPSIFLVKQQDPQIDDTISEYSFGEFVFDSLNSQLQSSQDDQYCTDERYFPNILENYYAGSPQF</sequence>
<feature type="domain" description="C2H2-type" evidence="1">
    <location>
        <begin position="88"/>
        <end position="109"/>
    </location>
</feature>